<dbReference type="EMBL" id="CAJGYM010000013">
    <property type="protein sequence ID" value="CAD6190035.1"/>
    <property type="molecule type" value="Genomic_DNA"/>
</dbReference>
<feature type="domain" description="Galectin" evidence="4">
    <location>
        <begin position="46"/>
        <end position="196"/>
    </location>
</feature>
<evidence type="ECO:0000256" key="1">
    <source>
        <dbReference type="ARBA" id="ARBA00022734"/>
    </source>
</evidence>
<keyword evidence="1 2" id="KW-0430">Lectin</keyword>
<dbReference type="GO" id="GO:0030246">
    <property type="term" value="F:carbohydrate binding"/>
    <property type="evidence" value="ECO:0007669"/>
    <property type="project" value="UniProtKB-UniRule"/>
</dbReference>
<keyword evidence="6" id="KW-1185">Reference proteome</keyword>
<gene>
    <name evidence="5" type="ORF">CAUJ_LOCUS5954</name>
</gene>
<evidence type="ECO:0000313" key="5">
    <source>
        <dbReference type="EMBL" id="CAD6190035.1"/>
    </source>
</evidence>
<dbReference type="SUPFAM" id="SSF49899">
    <property type="entry name" value="Concanavalin A-like lectins/glucanases"/>
    <property type="match status" value="1"/>
</dbReference>
<dbReference type="SMART" id="SM00908">
    <property type="entry name" value="Gal-bind_lectin"/>
    <property type="match status" value="1"/>
</dbReference>
<feature type="chain" id="PRO_5035831116" description="Galectin" evidence="3">
    <location>
        <begin position="19"/>
        <end position="213"/>
    </location>
</feature>
<protein>
    <recommendedName>
        <fullName evidence="2">Galectin</fullName>
    </recommendedName>
</protein>
<evidence type="ECO:0000256" key="3">
    <source>
        <dbReference type="SAM" id="SignalP"/>
    </source>
</evidence>
<dbReference type="InterPro" id="IPR001079">
    <property type="entry name" value="Galectin_CRD"/>
</dbReference>
<name>A0A8S1H3D6_9PELO</name>
<dbReference type="Pfam" id="PF00337">
    <property type="entry name" value="Gal-bind_lectin"/>
    <property type="match status" value="1"/>
</dbReference>
<dbReference type="InterPro" id="IPR013320">
    <property type="entry name" value="ConA-like_dom_sf"/>
</dbReference>
<proteinExistence type="predicted"/>
<reference evidence="5" key="1">
    <citation type="submission" date="2020-10" db="EMBL/GenBank/DDBJ databases">
        <authorList>
            <person name="Kikuchi T."/>
        </authorList>
    </citation>
    <scope>NUCLEOTIDE SEQUENCE</scope>
    <source>
        <strain evidence="5">NKZ352</strain>
    </source>
</reference>
<feature type="signal peptide" evidence="3">
    <location>
        <begin position="1"/>
        <end position="18"/>
    </location>
</feature>
<evidence type="ECO:0000313" key="6">
    <source>
        <dbReference type="Proteomes" id="UP000835052"/>
    </source>
</evidence>
<organism evidence="5 6">
    <name type="scientific">Caenorhabditis auriculariae</name>
    <dbReference type="NCBI Taxonomy" id="2777116"/>
    <lineage>
        <taxon>Eukaryota</taxon>
        <taxon>Metazoa</taxon>
        <taxon>Ecdysozoa</taxon>
        <taxon>Nematoda</taxon>
        <taxon>Chromadorea</taxon>
        <taxon>Rhabditida</taxon>
        <taxon>Rhabditina</taxon>
        <taxon>Rhabditomorpha</taxon>
        <taxon>Rhabditoidea</taxon>
        <taxon>Rhabditidae</taxon>
        <taxon>Peloderinae</taxon>
        <taxon>Caenorhabditis</taxon>
    </lineage>
</organism>
<keyword evidence="3" id="KW-0732">Signal</keyword>
<evidence type="ECO:0000256" key="2">
    <source>
        <dbReference type="RuleBase" id="RU102079"/>
    </source>
</evidence>
<evidence type="ECO:0000259" key="4">
    <source>
        <dbReference type="PROSITE" id="PS51304"/>
    </source>
</evidence>
<dbReference type="PROSITE" id="PS51304">
    <property type="entry name" value="GALECTIN"/>
    <property type="match status" value="1"/>
</dbReference>
<accession>A0A8S1H3D6</accession>
<dbReference type="Proteomes" id="UP000835052">
    <property type="component" value="Unassembled WGS sequence"/>
</dbReference>
<comment type="caution">
    <text evidence="5">The sequence shown here is derived from an EMBL/GenBank/DDBJ whole genome shotgun (WGS) entry which is preliminary data.</text>
</comment>
<dbReference type="Gene3D" id="2.60.120.200">
    <property type="match status" value="1"/>
</dbReference>
<dbReference type="AlphaFoldDB" id="A0A8S1H3D6"/>
<sequence length="213" mass="24552">MRRFFVAALFVLVPVAFCHYKHEDKDYSCRRLGHSSKGYHQDMKSRFVDFKRGLKVGDVIIIRGKLGHGDDPKRFFLDFPIGPLRYIKPKPTTFPSSFHFSAQFDLGKQIGAWFDGNDFRDIVTGDNIFTEDPFTIEIEVEEDGYKMSKDGELLGTYQTLDYTKVSCIYLENIDVKEDDGCHDEPRCDRLRGDKITVIIADGHVQHIRGKCRS</sequence>